<reference evidence="3 4" key="1">
    <citation type="submission" date="2021-03" db="EMBL/GenBank/DDBJ databases">
        <authorList>
            <person name="D'Agostino P."/>
            <person name="Huntemann M."/>
            <person name="Clum A."/>
            <person name="Spunde A."/>
            <person name="Palaniappan K."/>
            <person name="Ritter S."/>
            <person name="Mikhailova N."/>
            <person name="Chen I.-M."/>
            <person name="Stamatis D."/>
            <person name="Reddy T."/>
            <person name="O'Malley R."/>
            <person name="Daum C."/>
            <person name="Shapiro N."/>
            <person name="Ivanova N."/>
            <person name="Kyrpides N."/>
            <person name="Woyke T."/>
        </authorList>
    </citation>
    <scope>NUCLEOTIDE SEQUENCE [LARGE SCALE GENOMIC DNA]</scope>
    <source>
        <strain evidence="3 4">WS4403</strain>
    </source>
</reference>
<dbReference type="InterPro" id="IPR000792">
    <property type="entry name" value="Tscrpt_reg_LuxR_C"/>
</dbReference>
<dbReference type="SMART" id="SM00421">
    <property type="entry name" value="HTH_LUXR"/>
    <property type="match status" value="1"/>
</dbReference>
<organism evidence="3 4">
    <name type="scientific">Winslowiella toletana</name>
    <dbReference type="NCBI Taxonomy" id="92490"/>
    <lineage>
        <taxon>Bacteria</taxon>
        <taxon>Pseudomonadati</taxon>
        <taxon>Pseudomonadota</taxon>
        <taxon>Gammaproteobacteria</taxon>
        <taxon>Enterobacterales</taxon>
        <taxon>Erwiniaceae</taxon>
        <taxon>Winslowiella</taxon>
    </lineage>
</organism>
<evidence type="ECO:0000313" key="3">
    <source>
        <dbReference type="EMBL" id="MBP2170786.1"/>
    </source>
</evidence>
<dbReference type="EMBL" id="JAGGMQ010000001">
    <property type="protein sequence ID" value="MBP2170786.1"/>
    <property type="molecule type" value="Genomic_DNA"/>
</dbReference>
<accession>A0ABS4PFD1</accession>
<evidence type="ECO:0000259" key="2">
    <source>
        <dbReference type="SMART" id="SM00421"/>
    </source>
</evidence>
<dbReference type="Proteomes" id="UP001195624">
    <property type="component" value="Unassembled WGS sequence"/>
</dbReference>
<feature type="domain" description="HTH luxR-type" evidence="2">
    <location>
        <begin position="163"/>
        <end position="220"/>
    </location>
</feature>
<dbReference type="Pfam" id="PF00196">
    <property type="entry name" value="GerE"/>
    <property type="match status" value="1"/>
</dbReference>
<dbReference type="Gene3D" id="1.10.10.10">
    <property type="entry name" value="Winged helix-like DNA-binding domain superfamily/Winged helix DNA-binding domain"/>
    <property type="match status" value="1"/>
</dbReference>
<dbReference type="InterPro" id="IPR036388">
    <property type="entry name" value="WH-like_DNA-bd_sf"/>
</dbReference>
<sequence>MDTPENKSHTIISGKNIIPEINVPDIMRNSFDRMSEPYSVVNCESRYIYANLALARLVGFNTPDGLIGKLYSEVQARIFDNEKSLNAWWEQDKQVINNPEKSLKMLEIHPEAAISPFTVEKIPLFEDNKVVGLIHHNRYVEVLKPNDFIRGRKPGSLLLTIPDNDFNEKECEIIFLKLQGITCRQMANMLNRSRRTIENRLQSIYDKMGVSNYEDFTHYCEGKNLDRYLPRRYLDPQRVIFG</sequence>
<gene>
    <name evidence="3" type="ORF">J2125_003978</name>
</gene>
<dbReference type="InterPro" id="IPR016032">
    <property type="entry name" value="Sig_transdc_resp-reg_C-effctor"/>
</dbReference>
<name>A0ABS4PFD1_9GAMM</name>
<proteinExistence type="predicted"/>
<protein>
    <submittedName>
        <fullName evidence="3">DNA-binding CsgD family transcriptional regulator</fullName>
    </submittedName>
</protein>
<dbReference type="GO" id="GO:0003677">
    <property type="term" value="F:DNA binding"/>
    <property type="evidence" value="ECO:0007669"/>
    <property type="project" value="UniProtKB-KW"/>
</dbReference>
<dbReference type="RefSeq" id="WP_017802939.1">
    <property type="nucleotide sequence ID" value="NZ_JAGGMQ010000001.1"/>
</dbReference>
<keyword evidence="1 3" id="KW-0238">DNA-binding</keyword>
<evidence type="ECO:0000313" key="4">
    <source>
        <dbReference type="Proteomes" id="UP001195624"/>
    </source>
</evidence>
<dbReference type="Gene3D" id="3.30.450.20">
    <property type="entry name" value="PAS domain"/>
    <property type="match status" value="1"/>
</dbReference>
<dbReference type="SUPFAM" id="SSF46894">
    <property type="entry name" value="C-terminal effector domain of the bipartite response regulators"/>
    <property type="match status" value="1"/>
</dbReference>
<dbReference type="InterPro" id="IPR035965">
    <property type="entry name" value="PAS-like_dom_sf"/>
</dbReference>
<keyword evidence="4" id="KW-1185">Reference proteome</keyword>
<evidence type="ECO:0000256" key="1">
    <source>
        <dbReference type="ARBA" id="ARBA00023125"/>
    </source>
</evidence>
<reference evidence="4" key="2">
    <citation type="submission" date="2023-07" db="EMBL/GenBank/DDBJ databases">
        <title>Genome mining of underrepresented organisms for secondary metabolites.</title>
        <authorList>
            <person name="D'Agostino P.M."/>
        </authorList>
    </citation>
    <scope>NUCLEOTIDE SEQUENCE [LARGE SCALE GENOMIC DNA]</scope>
    <source>
        <strain evidence="4">WS4403</strain>
    </source>
</reference>
<comment type="caution">
    <text evidence="3">The sequence shown here is derived from an EMBL/GenBank/DDBJ whole genome shotgun (WGS) entry which is preliminary data.</text>
</comment>
<dbReference type="SUPFAM" id="SSF55785">
    <property type="entry name" value="PYP-like sensor domain (PAS domain)"/>
    <property type="match status" value="1"/>
</dbReference>